<feature type="non-terminal residue" evidence="2">
    <location>
        <position position="1"/>
    </location>
</feature>
<protein>
    <submittedName>
        <fullName evidence="2">Uncharacterized protein</fullName>
    </submittedName>
</protein>
<comment type="caution">
    <text evidence="2">The sequence shown here is derived from an EMBL/GenBank/DDBJ whole genome shotgun (WGS) entry which is preliminary data.</text>
</comment>
<dbReference type="Proteomes" id="UP000237000">
    <property type="component" value="Unassembled WGS sequence"/>
</dbReference>
<accession>A0A2P5EKK6</accession>
<dbReference type="AlphaFoldDB" id="A0A2P5EKK6"/>
<sequence length="65" mass="7072">TYLIDGVSSKESISEKAAEKSEEESCGHVIGYNGGSSVRRKMHEPERYSTMIACIGQEMPCSSIS</sequence>
<evidence type="ECO:0000313" key="2">
    <source>
        <dbReference type="EMBL" id="PON86032.1"/>
    </source>
</evidence>
<organism evidence="2 3">
    <name type="scientific">Trema orientale</name>
    <name type="common">Charcoal tree</name>
    <name type="synonym">Celtis orientalis</name>
    <dbReference type="NCBI Taxonomy" id="63057"/>
    <lineage>
        <taxon>Eukaryota</taxon>
        <taxon>Viridiplantae</taxon>
        <taxon>Streptophyta</taxon>
        <taxon>Embryophyta</taxon>
        <taxon>Tracheophyta</taxon>
        <taxon>Spermatophyta</taxon>
        <taxon>Magnoliopsida</taxon>
        <taxon>eudicotyledons</taxon>
        <taxon>Gunneridae</taxon>
        <taxon>Pentapetalae</taxon>
        <taxon>rosids</taxon>
        <taxon>fabids</taxon>
        <taxon>Rosales</taxon>
        <taxon>Cannabaceae</taxon>
        <taxon>Trema</taxon>
    </lineage>
</organism>
<proteinExistence type="predicted"/>
<dbReference type="EMBL" id="JXTC01000137">
    <property type="protein sequence ID" value="PON86032.1"/>
    <property type="molecule type" value="Genomic_DNA"/>
</dbReference>
<name>A0A2P5EKK6_TREOI</name>
<reference evidence="3" key="1">
    <citation type="submission" date="2016-06" db="EMBL/GenBank/DDBJ databases">
        <title>Parallel loss of symbiosis genes in relatives of nitrogen-fixing non-legume Parasponia.</title>
        <authorList>
            <person name="Van Velzen R."/>
            <person name="Holmer R."/>
            <person name="Bu F."/>
            <person name="Rutten L."/>
            <person name="Van Zeijl A."/>
            <person name="Liu W."/>
            <person name="Santuari L."/>
            <person name="Cao Q."/>
            <person name="Sharma T."/>
            <person name="Shen D."/>
            <person name="Roswanjaya Y."/>
            <person name="Wardhani T."/>
            <person name="Kalhor M.S."/>
            <person name="Jansen J."/>
            <person name="Van den Hoogen J."/>
            <person name="Gungor B."/>
            <person name="Hartog M."/>
            <person name="Hontelez J."/>
            <person name="Verver J."/>
            <person name="Yang W.-C."/>
            <person name="Schijlen E."/>
            <person name="Repin R."/>
            <person name="Schilthuizen M."/>
            <person name="Schranz E."/>
            <person name="Heidstra R."/>
            <person name="Miyata K."/>
            <person name="Fedorova E."/>
            <person name="Kohlen W."/>
            <person name="Bisseling T."/>
            <person name="Smit S."/>
            <person name="Geurts R."/>
        </authorList>
    </citation>
    <scope>NUCLEOTIDE SEQUENCE [LARGE SCALE GENOMIC DNA]</scope>
    <source>
        <strain evidence="3">cv. RG33-2</strain>
    </source>
</reference>
<dbReference type="InParanoid" id="A0A2P5EKK6"/>
<evidence type="ECO:0000313" key="3">
    <source>
        <dbReference type="Proteomes" id="UP000237000"/>
    </source>
</evidence>
<gene>
    <name evidence="2" type="ORF">TorRG33x02_180820</name>
</gene>
<evidence type="ECO:0000256" key="1">
    <source>
        <dbReference type="SAM" id="MobiDB-lite"/>
    </source>
</evidence>
<keyword evidence="3" id="KW-1185">Reference proteome</keyword>
<feature type="compositionally biased region" description="Basic and acidic residues" evidence="1">
    <location>
        <begin position="12"/>
        <end position="21"/>
    </location>
</feature>
<feature type="region of interest" description="Disordered" evidence="1">
    <location>
        <begin position="1"/>
        <end position="21"/>
    </location>
</feature>
<dbReference type="OrthoDB" id="10494950at2759"/>